<reference evidence="1 2" key="1">
    <citation type="submission" date="2008-10" db="EMBL/GenBank/DDBJ databases">
        <title>Draft genome sequence of Collinsella stercoris (DSM 13279).</title>
        <authorList>
            <person name="Sudarsanam P."/>
            <person name="Ley R."/>
            <person name="Guruge J."/>
            <person name="Turnbaugh P.J."/>
            <person name="Mahowald M."/>
            <person name="Liep D."/>
            <person name="Gordon J."/>
        </authorList>
    </citation>
    <scope>NUCLEOTIDE SEQUENCE [LARGE SCALE GENOMIC DNA]</scope>
    <source>
        <strain evidence="1 2">DSM 13279</strain>
    </source>
</reference>
<dbReference type="eggNOG" id="COG1196">
    <property type="taxonomic scope" value="Bacteria"/>
</dbReference>
<gene>
    <name evidence="1" type="ORF">COLSTE_00410</name>
</gene>
<dbReference type="AlphaFoldDB" id="B6G8L9"/>
<dbReference type="STRING" id="445975.COLSTE_00410"/>
<dbReference type="InterPro" id="IPR027417">
    <property type="entry name" value="P-loop_NTPase"/>
</dbReference>
<dbReference type="OrthoDB" id="9791620at2"/>
<organism evidence="1 2">
    <name type="scientific">Collinsella stercoris DSM 13279</name>
    <dbReference type="NCBI Taxonomy" id="445975"/>
    <lineage>
        <taxon>Bacteria</taxon>
        <taxon>Bacillati</taxon>
        <taxon>Actinomycetota</taxon>
        <taxon>Coriobacteriia</taxon>
        <taxon>Coriobacteriales</taxon>
        <taxon>Coriobacteriaceae</taxon>
        <taxon>Collinsella</taxon>
    </lineage>
</organism>
<name>B6G8L9_9ACTN</name>
<proteinExistence type="predicted"/>
<protein>
    <recommendedName>
        <fullName evidence="3">ATPase AAA-type core domain-containing protein</fullName>
    </recommendedName>
</protein>
<accession>B6G8L9</accession>
<dbReference type="Gene3D" id="3.40.50.300">
    <property type="entry name" value="P-loop containing nucleotide triphosphate hydrolases"/>
    <property type="match status" value="1"/>
</dbReference>
<dbReference type="GeneID" id="98002750"/>
<dbReference type="SUPFAM" id="SSF52540">
    <property type="entry name" value="P-loop containing nucleoside triphosphate hydrolases"/>
    <property type="match status" value="1"/>
</dbReference>
<reference evidence="1 2" key="2">
    <citation type="submission" date="2008-10" db="EMBL/GenBank/DDBJ databases">
        <authorList>
            <person name="Fulton L."/>
            <person name="Clifton S."/>
            <person name="Fulton B."/>
            <person name="Xu J."/>
            <person name="Minx P."/>
            <person name="Pepin K.H."/>
            <person name="Johnson M."/>
            <person name="Thiruvilangam P."/>
            <person name="Bhonagiri V."/>
            <person name="Nash W.E."/>
            <person name="Mardis E.R."/>
            <person name="Wilson R.K."/>
        </authorList>
    </citation>
    <scope>NUCLEOTIDE SEQUENCE [LARGE SCALE GENOMIC DNA]</scope>
    <source>
        <strain evidence="1 2">DSM 13279</strain>
    </source>
</reference>
<sequence>MHIHSSSCYSRRYDEKTFSSSVLHSDLDVLAVTDHNSVDVELLERLQVALAKRSKTLIGGVEINVKLKKSTIDAYHLVPGNGEKGDYFHAIVWFAMEQAAAMSAIVDELFVSAILAAKEEDGLTKESLSALPRKQFSRMTEGIAIYLEDFQEKAASIPHFFIPHENKDRSLSDYLPNGTRKNPLLANRAYKDRLFYYSHAMAVEGGEKSRKAISDGLAKELHATVAALFFSDALTADKIGSKFTWIDFDGDLDSLLLAISDPESRIKTSDECPSLPQTNTASFLESVSFDILTDGDGGSRQTFKLAFSPGFNGIVGSRGSGKSLLACLLAGKGLHTYAKFVDEDSVKFTMHGGVPMKDHPSCLYLGQGELECIYRDGKYEEIPFLGEHVSPLKADAEKESGKAKSRLIEILDLEKKLLLAFCAKYESGSIRMDHLDSEMPSGVSIDTPTFPAKDWPKIDKARSELSSMEESLASAAKTASSITFKSSYPEDEELFVALDDEASAIKGELTNLRQRVARLSLLLNEVNPEWFEGRDQLVSLFETTIGEYNNASGSTALTQYGQKTAKVAAFLDDLLELRLSLDYLNEQAQRAYEKMHKPIDPVELQNEVDRISINLVYSEESTFDEKFAEPLSSSTTRNHQTLVEAFLCQRNSDRMHKKFNGNKVKISAKQGVVAHYNKFFELVKKEVAGSDSLSVIITLKDVSIDDMSPGTKAQALLKLFLNDEVVAGRWVYIVLDQPEDNLDVATIKDFLIDRLKKLKLNVQFFVVSHSAPVVVNGDARTVVVCKNDEGSISYTSGVMNDSHIKQSIADVLDGGERYLKMRLNKYNFQVGDER</sequence>
<comment type="caution">
    <text evidence="1">The sequence shown here is derived from an EMBL/GenBank/DDBJ whole genome shotgun (WGS) entry which is preliminary data.</text>
</comment>
<keyword evidence="2" id="KW-1185">Reference proteome</keyword>
<dbReference type="Proteomes" id="UP000003560">
    <property type="component" value="Unassembled WGS sequence"/>
</dbReference>
<dbReference type="RefSeq" id="WP_006720072.1">
    <property type="nucleotide sequence ID" value="NZ_CP085935.1"/>
</dbReference>
<evidence type="ECO:0008006" key="3">
    <source>
        <dbReference type="Google" id="ProtNLM"/>
    </source>
</evidence>
<evidence type="ECO:0000313" key="2">
    <source>
        <dbReference type="Proteomes" id="UP000003560"/>
    </source>
</evidence>
<evidence type="ECO:0000313" key="1">
    <source>
        <dbReference type="EMBL" id="EEA91368.1"/>
    </source>
</evidence>
<dbReference type="EMBL" id="ABXJ01000024">
    <property type="protein sequence ID" value="EEA91368.1"/>
    <property type="molecule type" value="Genomic_DNA"/>
</dbReference>
<dbReference type="HOGENOM" id="CLU_018091_0_0_11"/>